<dbReference type="EMBL" id="JAUCMV010000004">
    <property type="protein sequence ID" value="KAK0406013.1"/>
    <property type="molecule type" value="Genomic_DNA"/>
</dbReference>
<feature type="compositionally biased region" description="Low complexity" evidence="1">
    <location>
        <begin position="138"/>
        <end position="147"/>
    </location>
</feature>
<evidence type="ECO:0000256" key="1">
    <source>
        <dbReference type="SAM" id="MobiDB-lite"/>
    </source>
</evidence>
<sequence>MAVSGLKFFVISLIILTSLTCIAVIVLSSMDLNYVPLIESAICLAFEVVAGVGAAFEIVPLIAVAVVYLTFSTLVRAMMFFIGTILYKMKYSPYQFSNIFLAATIIYGISVILHFMTMTSLCLIVDFKRQKDSKAMKAKASASSTSSNQTGTTLVTEKTD</sequence>
<comment type="caution">
    <text evidence="3">The sequence shown here is derived from an EMBL/GenBank/DDBJ whole genome shotgun (WGS) entry which is preliminary data.</text>
</comment>
<feature type="transmembrane region" description="Helical" evidence="2">
    <location>
        <begin position="99"/>
        <end position="127"/>
    </location>
</feature>
<keyword evidence="2" id="KW-0812">Transmembrane</keyword>
<feature type="region of interest" description="Disordered" evidence="1">
    <location>
        <begin position="138"/>
        <end position="160"/>
    </location>
</feature>
<gene>
    <name evidence="3" type="ORF">QR680_018316</name>
</gene>
<protein>
    <submittedName>
        <fullName evidence="3">Uncharacterized protein</fullName>
    </submittedName>
</protein>
<feature type="transmembrane region" description="Helical" evidence="2">
    <location>
        <begin position="6"/>
        <end position="27"/>
    </location>
</feature>
<evidence type="ECO:0000313" key="4">
    <source>
        <dbReference type="Proteomes" id="UP001175271"/>
    </source>
</evidence>
<organism evidence="3 4">
    <name type="scientific">Steinernema hermaphroditum</name>
    <dbReference type="NCBI Taxonomy" id="289476"/>
    <lineage>
        <taxon>Eukaryota</taxon>
        <taxon>Metazoa</taxon>
        <taxon>Ecdysozoa</taxon>
        <taxon>Nematoda</taxon>
        <taxon>Chromadorea</taxon>
        <taxon>Rhabditida</taxon>
        <taxon>Tylenchina</taxon>
        <taxon>Panagrolaimomorpha</taxon>
        <taxon>Strongyloidoidea</taxon>
        <taxon>Steinernematidae</taxon>
        <taxon>Steinernema</taxon>
    </lineage>
</organism>
<evidence type="ECO:0000256" key="2">
    <source>
        <dbReference type="SAM" id="Phobius"/>
    </source>
</evidence>
<feature type="compositionally biased region" description="Polar residues" evidence="1">
    <location>
        <begin position="148"/>
        <end position="160"/>
    </location>
</feature>
<reference evidence="3" key="1">
    <citation type="submission" date="2023-06" db="EMBL/GenBank/DDBJ databases">
        <title>Genomic analysis of the entomopathogenic nematode Steinernema hermaphroditum.</title>
        <authorList>
            <person name="Schwarz E.M."/>
            <person name="Heppert J.K."/>
            <person name="Baniya A."/>
            <person name="Schwartz H.T."/>
            <person name="Tan C.-H."/>
            <person name="Antoshechkin I."/>
            <person name="Sternberg P.W."/>
            <person name="Goodrich-Blair H."/>
            <person name="Dillman A.R."/>
        </authorList>
    </citation>
    <scope>NUCLEOTIDE SEQUENCE</scope>
    <source>
        <strain evidence="3">PS9179</strain>
        <tissue evidence="3">Whole animal</tissue>
    </source>
</reference>
<keyword evidence="4" id="KW-1185">Reference proteome</keyword>
<keyword evidence="2" id="KW-0472">Membrane</keyword>
<name>A0AA39HHK4_9BILA</name>
<evidence type="ECO:0000313" key="3">
    <source>
        <dbReference type="EMBL" id="KAK0406013.1"/>
    </source>
</evidence>
<dbReference type="AlphaFoldDB" id="A0AA39HHK4"/>
<proteinExistence type="predicted"/>
<dbReference type="Proteomes" id="UP001175271">
    <property type="component" value="Unassembled WGS sequence"/>
</dbReference>
<feature type="transmembrane region" description="Helical" evidence="2">
    <location>
        <begin position="62"/>
        <end position="87"/>
    </location>
</feature>
<keyword evidence="2" id="KW-1133">Transmembrane helix</keyword>
<feature type="transmembrane region" description="Helical" evidence="2">
    <location>
        <begin position="34"/>
        <end position="56"/>
    </location>
</feature>
<accession>A0AA39HHK4</accession>